<keyword evidence="2" id="KW-1185">Reference proteome</keyword>
<accession>A0AAD7SLS6</accession>
<organism evidence="1 2">
    <name type="scientific">Aldrovandia affinis</name>
    <dbReference type="NCBI Taxonomy" id="143900"/>
    <lineage>
        <taxon>Eukaryota</taxon>
        <taxon>Metazoa</taxon>
        <taxon>Chordata</taxon>
        <taxon>Craniata</taxon>
        <taxon>Vertebrata</taxon>
        <taxon>Euteleostomi</taxon>
        <taxon>Actinopterygii</taxon>
        <taxon>Neopterygii</taxon>
        <taxon>Teleostei</taxon>
        <taxon>Notacanthiformes</taxon>
        <taxon>Halosauridae</taxon>
        <taxon>Aldrovandia</taxon>
    </lineage>
</organism>
<dbReference type="AlphaFoldDB" id="A0AAD7SLS6"/>
<evidence type="ECO:0000313" key="1">
    <source>
        <dbReference type="EMBL" id="KAJ8405024.1"/>
    </source>
</evidence>
<reference evidence="1" key="1">
    <citation type="journal article" date="2023" name="Science">
        <title>Genome structures resolve the early diversification of teleost fishes.</title>
        <authorList>
            <person name="Parey E."/>
            <person name="Louis A."/>
            <person name="Montfort J."/>
            <person name="Bouchez O."/>
            <person name="Roques C."/>
            <person name="Iampietro C."/>
            <person name="Lluch J."/>
            <person name="Castinel A."/>
            <person name="Donnadieu C."/>
            <person name="Desvignes T."/>
            <person name="Floi Bucao C."/>
            <person name="Jouanno E."/>
            <person name="Wen M."/>
            <person name="Mejri S."/>
            <person name="Dirks R."/>
            <person name="Jansen H."/>
            <person name="Henkel C."/>
            <person name="Chen W.J."/>
            <person name="Zahm M."/>
            <person name="Cabau C."/>
            <person name="Klopp C."/>
            <person name="Thompson A.W."/>
            <person name="Robinson-Rechavi M."/>
            <person name="Braasch I."/>
            <person name="Lecointre G."/>
            <person name="Bobe J."/>
            <person name="Postlethwait J.H."/>
            <person name="Berthelot C."/>
            <person name="Roest Crollius H."/>
            <person name="Guiguen Y."/>
        </authorList>
    </citation>
    <scope>NUCLEOTIDE SEQUENCE</scope>
    <source>
        <strain evidence="1">NC1722</strain>
    </source>
</reference>
<dbReference type="EMBL" id="JAINUG010000050">
    <property type="protein sequence ID" value="KAJ8405024.1"/>
    <property type="molecule type" value="Genomic_DNA"/>
</dbReference>
<name>A0AAD7SLS6_9TELE</name>
<sequence length="130" mass="14168">MASPHPAGLPCPELHCAWGQLGPRLAIIHSDPFSWEASKCSKAQRSHGCDPDGDLNPQTPQIYRPSVCESAEKPIIPPAIPPSPRWVSRCLHKLSCTLFFGQESAITGSTCTVDQASQLCKMQHVVFHVL</sequence>
<proteinExistence type="predicted"/>
<evidence type="ECO:0000313" key="2">
    <source>
        <dbReference type="Proteomes" id="UP001221898"/>
    </source>
</evidence>
<comment type="caution">
    <text evidence="1">The sequence shown here is derived from an EMBL/GenBank/DDBJ whole genome shotgun (WGS) entry which is preliminary data.</text>
</comment>
<protein>
    <submittedName>
        <fullName evidence="1">Uncharacterized protein</fullName>
    </submittedName>
</protein>
<gene>
    <name evidence="1" type="ORF">AAFF_G00329450</name>
</gene>
<dbReference type="Proteomes" id="UP001221898">
    <property type="component" value="Unassembled WGS sequence"/>
</dbReference>